<dbReference type="PANTHER" id="PTHR43792:SF1">
    <property type="entry name" value="N-ACETYLTRANSFERASE DOMAIN-CONTAINING PROTEIN"/>
    <property type="match status" value="1"/>
</dbReference>
<gene>
    <name evidence="3" type="ORF">ACFSR6_02525</name>
</gene>
<dbReference type="Proteomes" id="UP001597461">
    <property type="component" value="Unassembled WGS sequence"/>
</dbReference>
<dbReference type="EMBL" id="JBHULL010000003">
    <property type="protein sequence ID" value="MFD2581347.1"/>
    <property type="molecule type" value="Genomic_DNA"/>
</dbReference>
<evidence type="ECO:0000313" key="4">
    <source>
        <dbReference type="Proteomes" id="UP001597461"/>
    </source>
</evidence>
<evidence type="ECO:0000313" key="3">
    <source>
        <dbReference type="EMBL" id="MFD2581347.1"/>
    </source>
</evidence>
<protein>
    <submittedName>
        <fullName evidence="3">GNAT family N-acetyltransferase</fullName>
        <ecNumber evidence="3">2.3.-.-</ecNumber>
    </submittedName>
</protein>
<sequence length="181" mass="21142">MIKRNFTPFPVLTTERLTLRQLSADDQQDILALRSDPEINKYLAREPSKTIEDATNFINKVNEHIQKNNSIYWAITLTKTRTFVGTICLFNFSDEKNSGEIGYELMPEFQKQGIMTEAIQEVITYAFQWLKFQKIVAFTHQENHHSIKLLEKANFLPSPETHQEDPGLMFSHYNSSSFRKH</sequence>
<feature type="region of interest" description="Disordered" evidence="1">
    <location>
        <begin position="160"/>
        <end position="181"/>
    </location>
</feature>
<comment type="caution">
    <text evidence="3">The sequence shown here is derived from an EMBL/GenBank/DDBJ whole genome shotgun (WGS) entry which is preliminary data.</text>
</comment>
<evidence type="ECO:0000256" key="1">
    <source>
        <dbReference type="SAM" id="MobiDB-lite"/>
    </source>
</evidence>
<dbReference type="EC" id="2.3.-.-" evidence="3"/>
<dbReference type="CDD" id="cd04301">
    <property type="entry name" value="NAT_SF"/>
    <property type="match status" value="1"/>
</dbReference>
<dbReference type="InterPro" id="IPR000182">
    <property type="entry name" value="GNAT_dom"/>
</dbReference>
<dbReference type="RefSeq" id="WP_379074486.1">
    <property type="nucleotide sequence ID" value="NZ_JBHULL010000003.1"/>
</dbReference>
<dbReference type="InterPro" id="IPR016181">
    <property type="entry name" value="Acyl_CoA_acyltransferase"/>
</dbReference>
<dbReference type="Pfam" id="PF13302">
    <property type="entry name" value="Acetyltransf_3"/>
    <property type="match status" value="1"/>
</dbReference>
<dbReference type="SUPFAM" id="SSF55729">
    <property type="entry name" value="Acyl-CoA N-acyltransferases (Nat)"/>
    <property type="match status" value="1"/>
</dbReference>
<keyword evidence="4" id="KW-1185">Reference proteome</keyword>
<keyword evidence="3" id="KW-0012">Acyltransferase</keyword>
<accession>A0ABW5MDN6</accession>
<dbReference type="Gene3D" id="3.40.630.30">
    <property type="match status" value="1"/>
</dbReference>
<feature type="compositionally biased region" description="Polar residues" evidence="1">
    <location>
        <begin position="172"/>
        <end position="181"/>
    </location>
</feature>
<dbReference type="PROSITE" id="PS51186">
    <property type="entry name" value="GNAT"/>
    <property type="match status" value="1"/>
</dbReference>
<keyword evidence="3" id="KW-0808">Transferase</keyword>
<evidence type="ECO:0000259" key="2">
    <source>
        <dbReference type="PROSITE" id="PS51186"/>
    </source>
</evidence>
<organism evidence="3 4">
    <name type="scientific">Pedobacter vanadiisoli</name>
    <dbReference type="NCBI Taxonomy" id="1761975"/>
    <lineage>
        <taxon>Bacteria</taxon>
        <taxon>Pseudomonadati</taxon>
        <taxon>Bacteroidota</taxon>
        <taxon>Sphingobacteriia</taxon>
        <taxon>Sphingobacteriales</taxon>
        <taxon>Sphingobacteriaceae</taxon>
        <taxon>Pedobacter</taxon>
    </lineage>
</organism>
<dbReference type="GO" id="GO:0016746">
    <property type="term" value="F:acyltransferase activity"/>
    <property type="evidence" value="ECO:0007669"/>
    <property type="project" value="UniProtKB-KW"/>
</dbReference>
<dbReference type="InterPro" id="IPR051531">
    <property type="entry name" value="N-acetyltransferase"/>
</dbReference>
<reference evidence="4" key="1">
    <citation type="journal article" date="2019" name="Int. J. Syst. Evol. Microbiol.">
        <title>The Global Catalogue of Microorganisms (GCM) 10K type strain sequencing project: providing services to taxonomists for standard genome sequencing and annotation.</title>
        <authorList>
            <consortium name="The Broad Institute Genomics Platform"/>
            <consortium name="The Broad Institute Genome Sequencing Center for Infectious Disease"/>
            <person name="Wu L."/>
            <person name="Ma J."/>
        </authorList>
    </citation>
    <scope>NUCLEOTIDE SEQUENCE [LARGE SCALE GENOMIC DNA]</scope>
    <source>
        <strain evidence="4">KCTC 42866</strain>
    </source>
</reference>
<proteinExistence type="predicted"/>
<feature type="domain" description="N-acetyltransferase" evidence="2">
    <location>
        <begin position="17"/>
        <end position="174"/>
    </location>
</feature>
<dbReference type="PANTHER" id="PTHR43792">
    <property type="entry name" value="GNAT FAMILY, PUTATIVE (AFU_ORTHOLOGUE AFUA_3G00765)-RELATED-RELATED"/>
    <property type="match status" value="1"/>
</dbReference>
<name>A0ABW5MDN6_9SPHI</name>